<feature type="compositionally biased region" description="Basic and acidic residues" evidence="1">
    <location>
        <begin position="63"/>
        <end position="72"/>
    </location>
</feature>
<evidence type="ECO:0000256" key="1">
    <source>
        <dbReference type="SAM" id="MobiDB-lite"/>
    </source>
</evidence>
<organism evidence="2 3">
    <name type="scientific">Phytophthora fragariae</name>
    <dbReference type="NCBI Taxonomy" id="53985"/>
    <lineage>
        <taxon>Eukaryota</taxon>
        <taxon>Sar</taxon>
        <taxon>Stramenopiles</taxon>
        <taxon>Oomycota</taxon>
        <taxon>Peronosporomycetes</taxon>
        <taxon>Peronosporales</taxon>
        <taxon>Peronosporaceae</taxon>
        <taxon>Phytophthora</taxon>
    </lineage>
</organism>
<reference evidence="2 3" key="1">
    <citation type="submission" date="2018-08" db="EMBL/GenBank/DDBJ databases">
        <title>Genomic investigation of the strawberry pathogen Phytophthora fragariae indicates pathogenicity is determined by transcriptional variation in three key races.</title>
        <authorList>
            <person name="Adams T.M."/>
            <person name="Armitage A.D."/>
            <person name="Sobczyk M.K."/>
            <person name="Bates H.J."/>
            <person name="Dunwell J.M."/>
            <person name="Nellist C.F."/>
            <person name="Harrison R.J."/>
        </authorList>
    </citation>
    <scope>NUCLEOTIDE SEQUENCE [LARGE SCALE GENOMIC DNA]</scope>
    <source>
        <strain evidence="2 3">NOV-9</strain>
    </source>
</reference>
<sequence>MDGGRRLACEDMAASCEMDGGRGAEVGERRLACEDMAASCETDGGRRTSDGQQTLAGSAGERCWTEPRRGWREATGVTSEPSVELTGTRSGRHRTATAVRVDCRLHEDRRPRLATAAALICVEEQR</sequence>
<evidence type="ECO:0000313" key="3">
    <source>
        <dbReference type="Proteomes" id="UP000429523"/>
    </source>
</evidence>
<feature type="compositionally biased region" description="Polar residues" evidence="1">
    <location>
        <begin position="76"/>
        <end position="89"/>
    </location>
</feature>
<dbReference type="Proteomes" id="UP000429523">
    <property type="component" value="Unassembled WGS sequence"/>
</dbReference>
<name>A0A6A3F0W3_9STRA</name>
<accession>A0A6A3F0W3</accession>
<dbReference type="EMBL" id="QXGF01000534">
    <property type="protein sequence ID" value="KAE8938803.1"/>
    <property type="molecule type" value="Genomic_DNA"/>
</dbReference>
<proteinExistence type="predicted"/>
<dbReference type="AlphaFoldDB" id="A0A6A3F0W3"/>
<feature type="region of interest" description="Disordered" evidence="1">
    <location>
        <begin position="41"/>
        <end position="93"/>
    </location>
</feature>
<evidence type="ECO:0000313" key="2">
    <source>
        <dbReference type="EMBL" id="KAE8938803.1"/>
    </source>
</evidence>
<comment type="caution">
    <text evidence="2">The sequence shown here is derived from an EMBL/GenBank/DDBJ whole genome shotgun (WGS) entry which is preliminary data.</text>
</comment>
<protein>
    <submittedName>
        <fullName evidence="2">Uncharacterized protein</fullName>
    </submittedName>
</protein>
<gene>
    <name evidence="2" type="ORF">PF009_g11334</name>
</gene>